<dbReference type="PANTHER" id="PTHR33973:SF4">
    <property type="entry name" value="OS07G0153300 PROTEIN"/>
    <property type="match status" value="1"/>
</dbReference>
<keyword evidence="1" id="KW-1133">Transmembrane helix</keyword>
<dbReference type="Proteomes" id="UP001195483">
    <property type="component" value="Unassembled WGS sequence"/>
</dbReference>
<comment type="caution">
    <text evidence="2">The sequence shown here is derived from an EMBL/GenBank/DDBJ whole genome shotgun (WGS) entry which is preliminary data.</text>
</comment>
<evidence type="ECO:0000313" key="2">
    <source>
        <dbReference type="EMBL" id="KAK3584126.1"/>
    </source>
</evidence>
<keyword evidence="1" id="KW-0812">Transmembrane</keyword>
<reference evidence="2" key="2">
    <citation type="journal article" date="2021" name="Genome Biol. Evol.">
        <title>Developing a high-quality reference genome for a parasitic bivalve with doubly uniparental inheritance (Bivalvia: Unionida).</title>
        <authorList>
            <person name="Smith C.H."/>
        </authorList>
    </citation>
    <scope>NUCLEOTIDE SEQUENCE</scope>
    <source>
        <strain evidence="2">CHS0354</strain>
        <tissue evidence="2">Mantle</tissue>
    </source>
</reference>
<dbReference type="InterPro" id="IPR010775">
    <property type="entry name" value="DUF1365"/>
</dbReference>
<dbReference type="Pfam" id="PF07103">
    <property type="entry name" value="DUF1365"/>
    <property type="match status" value="1"/>
</dbReference>
<gene>
    <name evidence="2" type="ORF">CHS0354_035206</name>
</gene>
<dbReference type="PANTHER" id="PTHR33973">
    <property type="entry name" value="OS07G0153300 PROTEIN"/>
    <property type="match status" value="1"/>
</dbReference>
<feature type="transmembrane region" description="Helical" evidence="1">
    <location>
        <begin position="90"/>
        <end position="112"/>
    </location>
</feature>
<dbReference type="EMBL" id="JAEAOA010002069">
    <property type="protein sequence ID" value="KAK3584126.1"/>
    <property type="molecule type" value="Genomic_DNA"/>
</dbReference>
<dbReference type="AlphaFoldDB" id="A0AAE0S2K0"/>
<evidence type="ECO:0000256" key="1">
    <source>
        <dbReference type="SAM" id="Phobius"/>
    </source>
</evidence>
<keyword evidence="3" id="KW-1185">Reference proteome</keyword>
<evidence type="ECO:0000313" key="3">
    <source>
        <dbReference type="Proteomes" id="UP001195483"/>
    </source>
</evidence>
<name>A0AAE0S2K0_9BIVA</name>
<protein>
    <recommendedName>
        <fullName evidence="4">DUF1365 domain-containing protein</fullName>
    </recommendedName>
</protein>
<feature type="transmembrane region" description="Helical" evidence="1">
    <location>
        <begin position="201"/>
        <end position="221"/>
    </location>
</feature>
<organism evidence="2 3">
    <name type="scientific">Potamilus streckersoni</name>
    <dbReference type="NCBI Taxonomy" id="2493646"/>
    <lineage>
        <taxon>Eukaryota</taxon>
        <taxon>Metazoa</taxon>
        <taxon>Spiralia</taxon>
        <taxon>Lophotrochozoa</taxon>
        <taxon>Mollusca</taxon>
        <taxon>Bivalvia</taxon>
        <taxon>Autobranchia</taxon>
        <taxon>Heteroconchia</taxon>
        <taxon>Palaeoheterodonta</taxon>
        <taxon>Unionida</taxon>
        <taxon>Unionoidea</taxon>
        <taxon>Unionidae</taxon>
        <taxon>Ambleminae</taxon>
        <taxon>Lampsilini</taxon>
        <taxon>Potamilus</taxon>
    </lineage>
</organism>
<evidence type="ECO:0008006" key="4">
    <source>
        <dbReference type="Google" id="ProtNLM"/>
    </source>
</evidence>
<accession>A0AAE0S2K0</accession>
<reference evidence="2" key="3">
    <citation type="submission" date="2023-05" db="EMBL/GenBank/DDBJ databases">
        <authorList>
            <person name="Smith C.H."/>
        </authorList>
    </citation>
    <scope>NUCLEOTIDE SEQUENCE</scope>
    <source>
        <strain evidence="2">CHS0354</strain>
        <tissue evidence="2">Mantle</tissue>
    </source>
</reference>
<sequence>MQTGIYEGKVVHHRKHPREHRFEYSLFMFCLELDETAEPLTKNQPFIGHNRFNLFGLYNRDHFEKTDDAIRLKLIRLIKERGYDYRPGRIFMIANLRYLGYVFNPVTFYFLFDGAERPYLAVAEVHNTFGEIKSYVLDSFDENSRKFRGRHPAEIKTLYPDDDLMLIVNEADDRQLFFFSHLTGKYYSLKSSRLLYYAFKYPFITLKIITLIHFEAVRIYLKKIPFFRKEHKQTYQNPDAATKK</sequence>
<proteinExistence type="predicted"/>
<keyword evidence="1" id="KW-0472">Membrane</keyword>
<reference evidence="2" key="1">
    <citation type="journal article" date="2021" name="Genome Biol. Evol.">
        <title>A High-Quality Reference Genome for a Parasitic Bivalve with Doubly Uniparental Inheritance (Bivalvia: Unionida).</title>
        <authorList>
            <person name="Smith C.H."/>
        </authorList>
    </citation>
    <scope>NUCLEOTIDE SEQUENCE</scope>
    <source>
        <strain evidence="2">CHS0354</strain>
    </source>
</reference>